<reference evidence="2" key="1">
    <citation type="submission" date="2017-01" db="EMBL/GenBank/DDBJ databases">
        <authorList>
            <person name="Brunel B."/>
        </authorList>
    </citation>
    <scope>NUCLEOTIDE SEQUENCE [LARGE SCALE GENOMIC DNA]</scope>
</reference>
<dbReference type="STRING" id="1631249.BQ8794_100051"/>
<protein>
    <submittedName>
        <fullName evidence="1">Uncharacterized protein</fullName>
    </submittedName>
</protein>
<dbReference type="EMBL" id="FTPD01000002">
    <property type="protein sequence ID" value="SIT53160.1"/>
    <property type="molecule type" value="Genomic_DNA"/>
</dbReference>
<proteinExistence type="predicted"/>
<evidence type="ECO:0000313" key="1">
    <source>
        <dbReference type="EMBL" id="SIT53160.1"/>
    </source>
</evidence>
<evidence type="ECO:0000313" key="2">
    <source>
        <dbReference type="Proteomes" id="UP000188388"/>
    </source>
</evidence>
<keyword evidence="2" id="KW-1185">Reference proteome</keyword>
<dbReference type="AlphaFoldDB" id="A0A1R3UZV3"/>
<accession>A0A1R3UZV3</accession>
<name>A0A1R3UZV3_9HYPH</name>
<organism evidence="1 2">
    <name type="scientific">Mesorhizobium prunaredense</name>
    <dbReference type="NCBI Taxonomy" id="1631249"/>
    <lineage>
        <taxon>Bacteria</taxon>
        <taxon>Pseudomonadati</taxon>
        <taxon>Pseudomonadota</taxon>
        <taxon>Alphaproteobacteria</taxon>
        <taxon>Hyphomicrobiales</taxon>
        <taxon>Phyllobacteriaceae</taxon>
        <taxon>Mesorhizobium</taxon>
    </lineage>
</organism>
<dbReference type="Proteomes" id="UP000188388">
    <property type="component" value="Unassembled WGS sequence"/>
</dbReference>
<sequence>MRATRTAATTSPGTACSTERLGLFSGLSVAAKLDISGPVRANGVAGLSISGGRCIGASRIRSRTDLHGLDCANVKQALQDGNQRASNPVFGSALMPFVNSINLLGGRVEVAGSHANTPKRMAATKTITALAMTLGSTIYAAS</sequence>
<gene>
    <name evidence="1" type="ORF">BQ8794_100051</name>
</gene>